<dbReference type="RefSeq" id="WP_111920092.1">
    <property type="nucleotide sequence ID" value="NZ_CAUWHR010000009.1"/>
</dbReference>
<organism evidence="1 2">
    <name type="scientific">Blautia argi</name>
    <dbReference type="NCBI Taxonomy" id="1912897"/>
    <lineage>
        <taxon>Bacteria</taxon>
        <taxon>Bacillati</taxon>
        <taxon>Bacillota</taxon>
        <taxon>Clostridia</taxon>
        <taxon>Lachnospirales</taxon>
        <taxon>Lachnospiraceae</taxon>
        <taxon>Blautia</taxon>
    </lineage>
</organism>
<evidence type="ECO:0000313" key="2">
    <source>
        <dbReference type="Proteomes" id="UP000250003"/>
    </source>
</evidence>
<name>A0A2Z4UC02_9FIRM</name>
<sequence>MIDFKKAIEIAQKYYQEKGQLELTKIYESKNIWVVYAGKKEQPRFGNAGIAIDKETGEISSFILPSRTNFEILKNAKMTELN</sequence>
<dbReference type="EMBL" id="CP030280">
    <property type="protein sequence ID" value="AWY98605.1"/>
    <property type="molecule type" value="Genomic_DNA"/>
</dbReference>
<dbReference type="AlphaFoldDB" id="A0A2Z4UC02"/>
<proteinExistence type="predicted"/>
<dbReference type="OrthoDB" id="2468688at2"/>
<dbReference type="KEGG" id="blau:DQQ01_11090"/>
<reference evidence="2" key="1">
    <citation type="submission" date="2018-06" db="EMBL/GenBank/DDBJ databases">
        <title>Description of Blautia argi sp. nov., a new anaerobic isolated from dog feces.</title>
        <authorList>
            <person name="Chang Y.-H."/>
            <person name="Paek J."/>
            <person name="Shin Y."/>
        </authorList>
    </citation>
    <scope>NUCLEOTIDE SEQUENCE [LARGE SCALE GENOMIC DNA]</scope>
    <source>
        <strain evidence="2">KCTC 15426</strain>
    </source>
</reference>
<dbReference type="Proteomes" id="UP000250003">
    <property type="component" value="Chromosome"/>
</dbReference>
<accession>A0A2Z4UC02</accession>
<gene>
    <name evidence="1" type="ORF">DQQ01_11090</name>
</gene>
<protein>
    <submittedName>
        <fullName evidence="1">Uncharacterized protein</fullName>
    </submittedName>
</protein>
<keyword evidence="2" id="KW-1185">Reference proteome</keyword>
<evidence type="ECO:0000313" key="1">
    <source>
        <dbReference type="EMBL" id="AWY98605.1"/>
    </source>
</evidence>